<feature type="transmembrane region" description="Helical" evidence="7">
    <location>
        <begin position="392"/>
        <end position="413"/>
    </location>
</feature>
<keyword evidence="4 7" id="KW-1133">Transmembrane helix</keyword>
<evidence type="ECO:0000256" key="4">
    <source>
        <dbReference type="ARBA" id="ARBA00022989"/>
    </source>
</evidence>
<dbReference type="OrthoDB" id="4139357at2759"/>
<dbReference type="Proteomes" id="UP000237438">
    <property type="component" value="Unassembled WGS sequence"/>
</dbReference>
<evidence type="ECO:0000256" key="1">
    <source>
        <dbReference type="ARBA" id="ARBA00004141"/>
    </source>
</evidence>
<organism evidence="9 10">
    <name type="scientific">Erysiphe pulchra</name>
    <dbReference type="NCBI Taxonomy" id="225359"/>
    <lineage>
        <taxon>Eukaryota</taxon>
        <taxon>Fungi</taxon>
        <taxon>Dikarya</taxon>
        <taxon>Ascomycota</taxon>
        <taxon>Pezizomycotina</taxon>
        <taxon>Leotiomycetes</taxon>
        <taxon>Erysiphales</taxon>
        <taxon>Erysiphaceae</taxon>
        <taxon>Erysiphe</taxon>
    </lineage>
</organism>
<feature type="transmembrane region" description="Helical" evidence="7">
    <location>
        <begin position="83"/>
        <end position="102"/>
    </location>
</feature>
<dbReference type="Gene3D" id="1.20.1250.20">
    <property type="entry name" value="MFS general substrate transporter like domains"/>
    <property type="match status" value="2"/>
</dbReference>
<feature type="non-terminal residue" evidence="9">
    <location>
        <position position="1029"/>
    </location>
</feature>
<dbReference type="AlphaFoldDB" id="A0A2S4PSS4"/>
<evidence type="ECO:0000256" key="6">
    <source>
        <dbReference type="SAM" id="MobiDB-lite"/>
    </source>
</evidence>
<dbReference type="InterPro" id="IPR036259">
    <property type="entry name" value="MFS_trans_sf"/>
</dbReference>
<evidence type="ECO:0000313" key="9">
    <source>
        <dbReference type="EMBL" id="POS85064.1"/>
    </source>
</evidence>
<feature type="domain" description="Major facilitator superfamily (MFS) profile" evidence="8">
    <location>
        <begin position="619"/>
        <end position="1029"/>
    </location>
</feature>
<evidence type="ECO:0000256" key="2">
    <source>
        <dbReference type="ARBA" id="ARBA00022448"/>
    </source>
</evidence>
<feature type="transmembrane region" description="Helical" evidence="7">
    <location>
        <begin position="347"/>
        <end position="368"/>
    </location>
</feature>
<feature type="transmembrane region" description="Helical" evidence="7">
    <location>
        <begin position="615"/>
        <end position="634"/>
    </location>
</feature>
<feature type="transmembrane region" description="Helical" evidence="7">
    <location>
        <begin position="911"/>
        <end position="931"/>
    </location>
</feature>
<proteinExistence type="predicted"/>
<feature type="transmembrane region" description="Helical" evidence="7">
    <location>
        <begin position="488"/>
        <end position="506"/>
    </location>
</feature>
<feature type="transmembrane region" description="Helical" evidence="7">
    <location>
        <begin position="210"/>
        <end position="230"/>
    </location>
</feature>
<protein>
    <recommendedName>
        <fullName evidence="8">Major facilitator superfamily (MFS) profile domain-containing protein</fullName>
    </recommendedName>
</protein>
<keyword evidence="3 7" id="KW-0812">Transmembrane</keyword>
<comment type="caution">
    <text evidence="9">The sequence shown here is derived from an EMBL/GenBank/DDBJ whole genome shotgun (WGS) entry which is preliminary data.</text>
</comment>
<feature type="region of interest" description="Disordered" evidence="6">
    <location>
        <begin position="1"/>
        <end position="37"/>
    </location>
</feature>
<accession>A0A2S4PSS4</accession>
<feature type="transmembrane region" description="Helical" evidence="7">
    <location>
        <begin position="938"/>
        <end position="956"/>
    </location>
</feature>
<feature type="transmembrane region" description="Helical" evidence="7">
    <location>
        <begin position="180"/>
        <end position="203"/>
    </location>
</feature>
<feature type="transmembrane region" description="Helical" evidence="7">
    <location>
        <begin position="742"/>
        <end position="765"/>
    </location>
</feature>
<feature type="transmembrane region" description="Helical" evidence="7">
    <location>
        <begin position="777"/>
        <end position="800"/>
    </location>
</feature>
<evidence type="ECO:0000256" key="5">
    <source>
        <dbReference type="ARBA" id="ARBA00023136"/>
    </source>
</evidence>
<feature type="transmembrane region" description="Helical" evidence="7">
    <location>
        <begin position="712"/>
        <end position="735"/>
    </location>
</feature>
<gene>
    <name evidence="9" type="ORF">EPUL_003361</name>
</gene>
<evidence type="ECO:0000259" key="8">
    <source>
        <dbReference type="PROSITE" id="PS50850"/>
    </source>
</evidence>
<keyword evidence="5 7" id="KW-0472">Membrane</keyword>
<dbReference type="EMBL" id="PEDP01000741">
    <property type="protein sequence ID" value="POS85064.1"/>
    <property type="molecule type" value="Genomic_DNA"/>
</dbReference>
<comment type="subcellular location">
    <subcellularLocation>
        <location evidence="1">Membrane</location>
        <topology evidence="1">Multi-pass membrane protein</topology>
    </subcellularLocation>
</comment>
<dbReference type="InterPro" id="IPR020846">
    <property type="entry name" value="MFS_dom"/>
</dbReference>
<feature type="transmembrane region" description="Helical" evidence="7">
    <location>
        <begin position="156"/>
        <end position="174"/>
    </location>
</feature>
<feature type="transmembrane region" description="Helical" evidence="7">
    <location>
        <begin position="122"/>
        <end position="144"/>
    </location>
</feature>
<dbReference type="CDD" id="cd17316">
    <property type="entry name" value="MFS_SV2_like"/>
    <property type="match status" value="2"/>
</dbReference>
<name>A0A2S4PSS4_9PEZI</name>
<keyword evidence="2" id="KW-0813">Transport</keyword>
<evidence type="ECO:0000256" key="7">
    <source>
        <dbReference type="SAM" id="Phobius"/>
    </source>
</evidence>
<feature type="transmembrane region" description="Helical" evidence="7">
    <location>
        <begin position="425"/>
        <end position="445"/>
    </location>
</feature>
<feature type="transmembrane region" description="Helical" evidence="7">
    <location>
        <begin position="457"/>
        <end position="476"/>
    </location>
</feature>
<keyword evidence="10" id="KW-1185">Reference proteome</keyword>
<sequence>MSEYTFPSTCGEIDSLNSKNKQDQPDDRDQPDDMDPFSSKVRDAIIEEKETARKLNLKDIIKIYNVKSIIINGAIQDIGMGYYNWKLFILCGISWLTDNLWLQILGLTLKALNEEFKEPLPYIRYVTCVFFVGLCFGAIVGGVITDVMGRKFCFKATLLIIGIFGTALGAAPSWPLLCLLYLLVGIGVGGNIPVADAIFLEFLPQENGQYLSLLSAWWPLGQLVACLFSWCFMKRYFVPKSGWRYSCYAAGIFTCLEFLGVCFFNYFESPKYLLSRGQQNEAIEIVKKFAGMNKNQTWLSGDVLNKEVSEYVNDSEPSSSSQKEIFYYRLKIYFKNSLTRLFETSEMAWNTSLLFFCWFSVGLAYPLFNDFLPQYLSTGRDSSGGFVPDNTIYLNYTIISVVSIPGSFLASLAPKFLKIGQRRTMAVSTLIAGILLLIFIISDLNKFQLGISAAQGFFQQAMYAVLFAYTTELFPAPVRGTGLGISEFLNRIGGLLAAIIAANISPNNSPENVANNPRIPAIVSGICYVGAFVAMLLLPIETMNRQKLNIPVHNHGSSPEKADAKELPQHPFKKSGQLPIDELRAEINSFPYLRSYDIKCIVINKAIEDVGMGRYNWSLFLLCGFGWFADNLWLQQLALTLPSLSIEFDLSENYVRYTTCYLFSGLCLGSIFWGMGSDIMGRRIAFNITLFIAGVFGASVGAAPTWPVVCVIYFALGTGVGGSLPVDGALFLEFLPNTSGRLLTLMSIWWPLGQLVSSISGWGFMGGNYAPNLGWRYSCYSMGSIILVMFLARFFLFHLYESPKFLLARGSQAEAVAVVRGIADKNGTTTWLTEDILNELGGYSEPNQPQVLSRKEIFLNRTSNLSINRVGPLFATSMGYPLFNSFLPQYLSMGETSSGEPVSEYITYRNYVITSIMGIPGSIVACYIVDLPFIGRRGTMAISTLVSSILIFLFTISRDASFQLGFSVAQSFFQNIMYAVLYSYTPEVFPTAVRGTGTGIGSLLNRIGGLCAPIVAANVPVGNPNVPIF</sequence>
<feature type="transmembrane region" description="Helical" evidence="7">
    <location>
        <begin position="654"/>
        <end position="673"/>
    </location>
</feature>
<dbReference type="GO" id="GO:0016020">
    <property type="term" value="C:membrane"/>
    <property type="evidence" value="ECO:0007669"/>
    <property type="project" value="UniProtKB-SubCell"/>
</dbReference>
<feature type="domain" description="Major facilitator superfamily (MFS) profile" evidence="8">
    <location>
        <begin position="87"/>
        <end position="542"/>
    </location>
</feature>
<dbReference type="GO" id="GO:0022857">
    <property type="term" value="F:transmembrane transporter activity"/>
    <property type="evidence" value="ECO:0007669"/>
    <property type="project" value="InterPro"/>
</dbReference>
<dbReference type="PANTHER" id="PTHR23511">
    <property type="entry name" value="SYNAPTIC VESICLE GLYCOPROTEIN 2"/>
    <property type="match status" value="1"/>
</dbReference>
<evidence type="ECO:0000256" key="3">
    <source>
        <dbReference type="ARBA" id="ARBA00022692"/>
    </source>
</evidence>
<dbReference type="PROSITE" id="PS50850">
    <property type="entry name" value="MFS"/>
    <property type="match status" value="2"/>
</dbReference>
<dbReference type="Pfam" id="PF00083">
    <property type="entry name" value="Sugar_tr"/>
    <property type="match status" value="2"/>
</dbReference>
<evidence type="ECO:0000313" key="10">
    <source>
        <dbReference type="Proteomes" id="UP000237438"/>
    </source>
</evidence>
<feature type="transmembrane region" description="Helical" evidence="7">
    <location>
        <begin position="518"/>
        <end position="538"/>
    </location>
</feature>
<feature type="transmembrane region" description="Helical" evidence="7">
    <location>
        <begin position="685"/>
        <end position="706"/>
    </location>
</feature>
<feature type="transmembrane region" description="Helical" evidence="7">
    <location>
        <begin position="242"/>
        <end position="267"/>
    </location>
</feature>
<dbReference type="SUPFAM" id="SSF103473">
    <property type="entry name" value="MFS general substrate transporter"/>
    <property type="match status" value="2"/>
</dbReference>
<dbReference type="InterPro" id="IPR005828">
    <property type="entry name" value="MFS_sugar_transport-like"/>
</dbReference>
<dbReference type="PANTHER" id="PTHR23511:SF5">
    <property type="entry name" value="MAJOR FACILITATOR-TYPE TRANSPORTER HXNZ-RELATED"/>
    <property type="match status" value="1"/>
</dbReference>
<reference evidence="9 10" key="1">
    <citation type="submission" date="2017-10" db="EMBL/GenBank/DDBJ databases">
        <title>Development of genomic resources for the powdery mildew, Erysiphe pulchra.</title>
        <authorList>
            <person name="Wadl P.A."/>
            <person name="Mack B.M."/>
            <person name="Moore G."/>
            <person name="Beltz S.B."/>
        </authorList>
    </citation>
    <scope>NUCLEOTIDE SEQUENCE [LARGE SCALE GENOMIC DNA]</scope>
    <source>
        <strain evidence="9">Cflorida</strain>
    </source>
</reference>